<reference evidence="8 9" key="1">
    <citation type="submission" date="2018-05" db="EMBL/GenBank/DDBJ databases">
        <title>Genomic Encyclopedia of Type Strains, Phase IV (KMG-IV): sequencing the most valuable type-strain genomes for metagenomic binning, comparative biology and taxonomic classification.</title>
        <authorList>
            <person name="Goeker M."/>
        </authorList>
    </citation>
    <scope>NUCLEOTIDE SEQUENCE [LARGE SCALE GENOMIC DNA]</scope>
    <source>
        <strain evidence="8 9">DSM 19579</strain>
    </source>
</reference>
<keyword evidence="5" id="KW-0234">DNA repair</keyword>
<dbReference type="Proteomes" id="UP000246744">
    <property type="component" value="Unassembled WGS sequence"/>
</dbReference>
<dbReference type="InterPro" id="IPR037046">
    <property type="entry name" value="AlkA_N_sf"/>
</dbReference>
<dbReference type="GO" id="GO:0006307">
    <property type="term" value="P:DNA alkylation repair"/>
    <property type="evidence" value="ECO:0007669"/>
    <property type="project" value="TreeGrafter"/>
</dbReference>
<dbReference type="GO" id="GO:0043916">
    <property type="term" value="F:DNA-7-methylguanine glycosylase activity"/>
    <property type="evidence" value="ECO:0007669"/>
    <property type="project" value="TreeGrafter"/>
</dbReference>
<evidence type="ECO:0000259" key="6">
    <source>
        <dbReference type="SMART" id="SM00478"/>
    </source>
</evidence>
<evidence type="ECO:0000313" key="9">
    <source>
        <dbReference type="Proteomes" id="UP000246744"/>
    </source>
</evidence>
<dbReference type="GO" id="GO:0005737">
    <property type="term" value="C:cytoplasm"/>
    <property type="evidence" value="ECO:0007669"/>
    <property type="project" value="TreeGrafter"/>
</dbReference>
<dbReference type="Pfam" id="PF06029">
    <property type="entry name" value="AlkA_N"/>
    <property type="match status" value="1"/>
</dbReference>
<dbReference type="GO" id="GO:0006285">
    <property type="term" value="P:base-excision repair, AP site formation"/>
    <property type="evidence" value="ECO:0007669"/>
    <property type="project" value="TreeGrafter"/>
</dbReference>
<comment type="caution">
    <text evidence="8">The sequence shown here is derived from an EMBL/GenBank/DDBJ whole genome shotgun (WGS) entry which is preliminary data.</text>
</comment>
<name>A0A317Q827_9ENTR</name>
<dbReference type="Gene3D" id="1.10.1670.10">
    <property type="entry name" value="Helix-hairpin-Helix base-excision DNA repair enzymes (C-terminal)"/>
    <property type="match status" value="1"/>
</dbReference>
<dbReference type="PANTHER" id="PTHR43003">
    <property type="entry name" value="DNA-3-METHYLADENINE GLYCOSYLASE"/>
    <property type="match status" value="1"/>
</dbReference>
<evidence type="ECO:0000259" key="7">
    <source>
        <dbReference type="SMART" id="SM01009"/>
    </source>
</evidence>
<dbReference type="CDD" id="cd00056">
    <property type="entry name" value="ENDO3c"/>
    <property type="match status" value="1"/>
</dbReference>
<dbReference type="SUPFAM" id="SSF55945">
    <property type="entry name" value="TATA-box binding protein-like"/>
    <property type="match status" value="1"/>
</dbReference>
<comment type="catalytic activity">
    <reaction evidence="1">
        <text>Hydrolysis of alkylated DNA, releasing 3-methyladenine, 3-methylguanine, 7-methylguanine and 7-methyladenine.</text>
        <dbReference type="EC" id="3.2.2.21"/>
    </reaction>
</comment>
<dbReference type="InterPro" id="IPR010316">
    <property type="entry name" value="AlkA_N"/>
</dbReference>
<dbReference type="SMART" id="SM00478">
    <property type="entry name" value="ENDO3c"/>
    <property type="match status" value="1"/>
</dbReference>
<evidence type="ECO:0000256" key="4">
    <source>
        <dbReference type="ARBA" id="ARBA00022763"/>
    </source>
</evidence>
<dbReference type="InterPro" id="IPR000035">
    <property type="entry name" value="Alkylbase_DNA_glycsylse_CS"/>
</dbReference>
<dbReference type="NCBIfam" id="NF007641">
    <property type="entry name" value="PRK10308.1"/>
    <property type="match status" value="1"/>
</dbReference>
<sequence length="294" mass="32309">MPPVSTAEHTGKDNALFFLPYHPPYDWAWMSQFLAARAVNGLEAISQESFSRVMTIGGVTGLVVARPEPQHHRLQVALSPSLVPVAEIALERVRHWLNLGLNPEEVNQVLGPLAALNPGIRMPGCICPFEQMVRAVLGQLVSVKMAAQLATRLVDTFGTACAHGQLFPRAEVLAGCDPLALKSLGMSLRRAQTIITLAQSVVAGEFPLTPPEDTSAGLKQLMSWPGIGRWTASYFALRGWGAQDVFLEDDYLIKQRFAGMTPAQIRRYAGRWAPWRSLALLHIWNNAGWQPELS</sequence>
<dbReference type="AlphaFoldDB" id="A0A317Q827"/>
<keyword evidence="9" id="KW-1185">Reference proteome</keyword>
<dbReference type="InterPro" id="IPR011257">
    <property type="entry name" value="DNA_glycosylase"/>
</dbReference>
<dbReference type="GO" id="GO:0008725">
    <property type="term" value="F:DNA-3-methyladenine glycosylase activity"/>
    <property type="evidence" value="ECO:0007669"/>
    <property type="project" value="TreeGrafter"/>
</dbReference>
<feature type="domain" description="DNA-3-methyladenine glycosylase AlkA N-terminal" evidence="7">
    <location>
        <begin position="16"/>
        <end position="127"/>
    </location>
</feature>
<comment type="similarity">
    <text evidence="2">Belongs to the alkylbase DNA glycosidase AlkA family.</text>
</comment>
<feature type="domain" description="HhH-GPD" evidence="6">
    <location>
        <begin position="137"/>
        <end position="288"/>
    </location>
</feature>
<protein>
    <recommendedName>
        <fullName evidence="3">DNA-3-methyladenine glycosylase II</fullName>
        <ecNumber evidence="3">3.2.2.21</ecNumber>
    </recommendedName>
</protein>
<evidence type="ECO:0000256" key="1">
    <source>
        <dbReference type="ARBA" id="ARBA00000086"/>
    </source>
</evidence>
<dbReference type="GO" id="GO:0032993">
    <property type="term" value="C:protein-DNA complex"/>
    <property type="evidence" value="ECO:0007669"/>
    <property type="project" value="TreeGrafter"/>
</dbReference>
<evidence type="ECO:0000313" key="8">
    <source>
        <dbReference type="EMBL" id="PWW11511.1"/>
    </source>
</evidence>
<dbReference type="SUPFAM" id="SSF48150">
    <property type="entry name" value="DNA-glycosylase"/>
    <property type="match status" value="1"/>
</dbReference>
<organism evidence="8 9">
    <name type="scientific">Mangrovibacter plantisponsor</name>
    <dbReference type="NCBI Taxonomy" id="451513"/>
    <lineage>
        <taxon>Bacteria</taxon>
        <taxon>Pseudomonadati</taxon>
        <taxon>Pseudomonadota</taxon>
        <taxon>Gammaproteobacteria</taxon>
        <taxon>Enterobacterales</taxon>
        <taxon>Enterobacteriaceae</taxon>
        <taxon>Mangrovibacter</taxon>
    </lineage>
</organism>
<evidence type="ECO:0000256" key="3">
    <source>
        <dbReference type="ARBA" id="ARBA00012000"/>
    </source>
</evidence>
<dbReference type="Gene3D" id="1.10.340.30">
    <property type="entry name" value="Hypothetical protein, domain 2"/>
    <property type="match status" value="1"/>
</dbReference>
<proteinExistence type="inferred from homology"/>
<dbReference type="GO" id="GO:0032131">
    <property type="term" value="F:alkylated DNA binding"/>
    <property type="evidence" value="ECO:0007669"/>
    <property type="project" value="TreeGrafter"/>
</dbReference>
<gene>
    <name evidence="8" type="ORF">DES37_102115</name>
</gene>
<dbReference type="Gene3D" id="3.30.310.20">
    <property type="entry name" value="DNA-3-methyladenine glycosylase AlkA, N-terminal domain"/>
    <property type="match status" value="1"/>
</dbReference>
<evidence type="ECO:0000256" key="2">
    <source>
        <dbReference type="ARBA" id="ARBA00010817"/>
    </source>
</evidence>
<dbReference type="Pfam" id="PF00730">
    <property type="entry name" value="HhH-GPD"/>
    <property type="match status" value="1"/>
</dbReference>
<dbReference type="EMBL" id="QGTS01000002">
    <property type="protein sequence ID" value="PWW11511.1"/>
    <property type="molecule type" value="Genomic_DNA"/>
</dbReference>
<evidence type="ECO:0000256" key="5">
    <source>
        <dbReference type="ARBA" id="ARBA00023204"/>
    </source>
</evidence>
<dbReference type="PROSITE" id="PS00516">
    <property type="entry name" value="ALKYLBASE_DNA_GLYCOS"/>
    <property type="match status" value="1"/>
</dbReference>
<dbReference type="EC" id="3.2.2.21" evidence="3"/>
<accession>A0A317Q827</accession>
<dbReference type="SMART" id="SM01009">
    <property type="entry name" value="AlkA_N"/>
    <property type="match status" value="1"/>
</dbReference>
<dbReference type="InterPro" id="IPR003265">
    <property type="entry name" value="HhH-GPD_domain"/>
</dbReference>
<dbReference type="InterPro" id="IPR023170">
    <property type="entry name" value="HhH_base_excis_C"/>
</dbReference>
<dbReference type="InterPro" id="IPR051912">
    <property type="entry name" value="Alkylbase_DNA_Glycosylase/TA"/>
</dbReference>
<keyword evidence="4" id="KW-0227">DNA damage</keyword>
<dbReference type="PANTHER" id="PTHR43003:SF13">
    <property type="entry name" value="DNA-3-METHYLADENINE GLYCOSYLASE 2"/>
    <property type="match status" value="1"/>
</dbReference>